<evidence type="ECO:0000259" key="8">
    <source>
        <dbReference type="PROSITE" id="PS51007"/>
    </source>
</evidence>
<keyword evidence="4" id="KW-0249">Electron transport</keyword>
<accession>A0A4R0P9W8</accession>
<dbReference type="GO" id="GO:0020037">
    <property type="term" value="F:heme binding"/>
    <property type="evidence" value="ECO:0007669"/>
    <property type="project" value="InterPro"/>
</dbReference>
<sequence length="159" mass="17106">MAKAKKHDIWSNLPKYFVIGVFAAGVVGIVVNAFIPGEDRSATTTGATAATLAEVKVPKLTETAQAGEYLFNSNCATCHGVNAAGTESAPPLVNDIYNPGHHSDESFYSAVANGVPAHHWPFGNMPRQPQVSEQQVAKIIAYVRELQAENGIGYREHRM</sequence>
<keyword evidence="7" id="KW-1133">Transmembrane helix</keyword>
<feature type="transmembrane region" description="Helical" evidence="7">
    <location>
        <begin position="16"/>
        <end position="35"/>
    </location>
</feature>
<evidence type="ECO:0000313" key="9">
    <source>
        <dbReference type="EMBL" id="TCD13725.1"/>
    </source>
</evidence>
<keyword evidence="7" id="KW-0812">Transmembrane</keyword>
<gene>
    <name evidence="9" type="ORF">E0D97_11485</name>
</gene>
<dbReference type="AlphaFoldDB" id="A0A4R0P9W8"/>
<keyword evidence="7" id="KW-0472">Membrane</keyword>
<keyword evidence="10" id="KW-1185">Reference proteome</keyword>
<comment type="caution">
    <text evidence="9">The sequence shown here is derived from an EMBL/GenBank/DDBJ whole genome shotgun (WGS) entry which is preliminary data.</text>
</comment>
<dbReference type="GO" id="GO:0009055">
    <property type="term" value="F:electron transfer activity"/>
    <property type="evidence" value="ECO:0007669"/>
    <property type="project" value="InterPro"/>
</dbReference>
<dbReference type="GO" id="GO:0046872">
    <property type="term" value="F:metal ion binding"/>
    <property type="evidence" value="ECO:0007669"/>
    <property type="project" value="UniProtKB-KW"/>
</dbReference>
<evidence type="ECO:0000256" key="5">
    <source>
        <dbReference type="ARBA" id="ARBA00023004"/>
    </source>
</evidence>
<feature type="domain" description="Cytochrome c" evidence="8">
    <location>
        <begin position="62"/>
        <end position="147"/>
    </location>
</feature>
<dbReference type="InterPro" id="IPR051811">
    <property type="entry name" value="Cytochrome_c550/c551-like"/>
</dbReference>
<dbReference type="PROSITE" id="PS51007">
    <property type="entry name" value="CYTC"/>
    <property type="match status" value="1"/>
</dbReference>
<keyword evidence="5 6" id="KW-0408">Iron</keyword>
<keyword evidence="3 6" id="KW-0479">Metal-binding</keyword>
<evidence type="ECO:0000256" key="2">
    <source>
        <dbReference type="ARBA" id="ARBA00022617"/>
    </source>
</evidence>
<dbReference type="Pfam" id="PF00034">
    <property type="entry name" value="Cytochrom_C"/>
    <property type="match status" value="1"/>
</dbReference>
<dbReference type="InterPro" id="IPR036909">
    <property type="entry name" value="Cyt_c-like_dom_sf"/>
</dbReference>
<evidence type="ECO:0000313" key="10">
    <source>
        <dbReference type="Proteomes" id="UP000291301"/>
    </source>
</evidence>
<dbReference type="PANTHER" id="PTHR37823:SF1">
    <property type="entry name" value="CYTOCHROME C-553-LIKE"/>
    <property type="match status" value="1"/>
</dbReference>
<evidence type="ECO:0000256" key="6">
    <source>
        <dbReference type="PROSITE-ProRule" id="PRU00433"/>
    </source>
</evidence>
<reference evidence="9 10" key="1">
    <citation type="journal article" date="2015" name="Antonie Van Leeuwenhoek">
        <title>Oricola cellulosilytica gen. nov., sp. nov., a cellulose-degrading bacterium of the family Phyllobacteriaceae isolated from surface seashore water, and emended descriptions of Mesorhizobium loti and Phyllobacterium myrsinacearum.</title>
        <authorList>
            <person name="Hameed A."/>
            <person name="Shahina M."/>
            <person name="Lai W.A."/>
            <person name="Lin S.Y."/>
            <person name="Young L.S."/>
            <person name="Liu Y.C."/>
            <person name="Hsu Y.H."/>
            <person name="Young C.C."/>
        </authorList>
    </citation>
    <scope>NUCLEOTIDE SEQUENCE [LARGE SCALE GENOMIC DNA]</scope>
    <source>
        <strain evidence="9 10">KCTC 52183</strain>
    </source>
</reference>
<evidence type="ECO:0000256" key="7">
    <source>
        <dbReference type="SAM" id="Phobius"/>
    </source>
</evidence>
<dbReference type="OrthoDB" id="9779283at2"/>
<proteinExistence type="predicted"/>
<evidence type="ECO:0000256" key="3">
    <source>
        <dbReference type="ARBA" id="ARBA00022723"/>
    </source>
</evidence>
<dbReference type="EMBL" id="SJST01000004">
    <property type="protein sequence ID" value="TCD13725.1"/>
    <property type="molecule type" value="Genomic_DNA"/>
</dbReference>
<name>A0A4R0P9W8_9HYPH</name>
<dbReference type="PANTHER" id="PTHR37823">
    <property type="entry name" value="CYTOCHROME C-553-LIKE"/>
    <property type="match status" value="1"/>
</dbReference>
<protein>
    <submittedName>
        <fullName evidence="9">Cytochrome c</fullName>
    </submittedName>
</protein>
<dbReference type="Gene3D" id="1.10.760.10">
    <property type="entry name" value="Cytochrome c-like domain"/>
    <property type="match status" value="1"/>
</dbReference>
<keyword evidence="1" id="KW-0813">Transport</keyword>
<dbReference type="Proteomes" id="UP000291301">
    <property type="component" value="Unassembled WGS sequence"/>
</dbReference>
<dbReference type="InterPro" id="IPR009056">
    <property type="entry name" value="Cyt_c-like_dom"/>
</dbReference>
<keyword evidence="2 6" id="KW-0349">Heme</keyword>
<dbReference type="RefSeq" id="WP_131568998.1">
    <property type="nucleotide sequence ID" value="NZ_JAINFK010000003.1"/>
</dbReference>
<dbReference type="SUPFAM" id="SSF46626">
    <property type="entry name" value="Cytochrome c"/>
    <property type="match status" value="1"/>
</dbReference>
<evidence type="ECO:0000256" key="4">
    <source>
        <dbReference type="ARBA" id="ARBA00022982"/>
    </source>
</evidence>
<organism evidence="9 10">
    <name type="scientific">Oricola cellulosilytica</name>
    <dbReference type="NCBI Taxonomy" id="1429082"/>
    <lineage>
        <taxon>Bacteria</taxon>
        <taxon>Pseudomonadati</taxon>
        <taxon>Pseudomonadota</taxon>
        <taxon>Alphaproteobacteria</taxon>
        <taxon>Hyphomicrobiales</taxon>
        <taxon>Ahrensiaceae</taxon>
        <taxon>Oricola</taxon>
    </lineage>
</organism>
<evidence type="ECO:0000256" key="1">
    <source>
        <dbReference type="ARBA" id="ARBA00022448"/>
    </source>
</evidence>